<reference evidence="2" key="1">
    <citation type="journal article" date="2019" name="Int. J. Syst. Evol. Microbiol.">
        <title>The Global Catalogue of Microorganisms (GCM) 10K type strain sequencing project: providing services to taxonomists for standard genome sequencing and annotation.</title>
        <authorList>
            <consortium name="The Broad Institute Genomics Platform"/>
            <consortium name="The Broad Institute Genome Sequencing Center for Infectious Disease"/>
            <person name="Wu L."/>
            <person name="Ma J."/>
        </authorList>
    </citation>
    <scope>NUCLEOTIDE SEQUENCE [LARGE SCALE GENOMIC DNA]</scope>
    <source>
        <strain evidence="2">JCM 16925</strain>
    </source>
</reference>
<name>A0ABP7V275_9ACTN</name>
<dbReference type="Proteomes" id="UP001499984">
    <property type="component" value="Unassembled WGS sequence"/>
</dbReference>
<dbReference type="NCBIfam" id="TIGR04267">
    <property type="entry name" value="mod_HExxH"/>
    <property type="match status" value="1"/>
</dbReference>
<proteinExistence type="predicted"/>
<dbReference type="InterPro" id="IPR026337">
    <property type="entry name" value="AKG_HExxH"/>
</dbReference>
<keyword evidence="2" id="KW-1185">Reference proteome</keyword>
<sequence>MAGEATLPGSDLSFHRLTPADVGALVRGEGDDAVVEELLSAERSRRLLLLRALDSGLARSALPRQENPSAPYTEAWALLERAQRHAPKAFEDVLMSPNTGMWVSLAVRRLRGRSYEDAPLWVVAGHLAALAAAAAARGGLDFSITIPVRQGKALLPTLGCAVLPATEPWSTARIVGCEGRLRITGSGSEVEVDPEWDRPGTGWLPVRRVILGAPAAPKPLVLEELDPYRTFPHPSEASLLSHAEAEGWESLLSGAWDMLLRDEPVSARAMHRGLMSVTPTPARERFRPHSSTAGDAFGAVTVSRPDDVAQLAATLVHEFQHTKLGGLMHLEPLSVPPAPGGREELFYAPWRDDPRPLGGLLQGIYAFFGVTRFWRAHRHVADPAYAPLAHFEFALWRTQVWSTLNLVRGHERLTPLGRRVLEGLAERLAEWMADEVPAVQLDLAEEVADDHRARWRAYHLRPSAAAVEEAVRAWRRGDALPPPALAAEPNLAPDTEIRFLDSAAVLARHRLSDPDGSWRHTAARYEADAGGVDGAGAADVLLACGDREAARTAFERLLAEGAPAAAWVGLGRALFEDATQQTASRLLLEFPERARAVQNALQAETGQPADPVRLAAWLGSTTGKA</sequence>
<evidence type="ECO:0000313" key="2">
    <source>
        <dbReference type="Proteomes" id="UP001499984"/>
    </source>
</evidence>
<dbReference type="EMBL" id="BAAAZY010000010">
    <property type="protein sequence ID" value="GAA4057907.1"/>
    <property type="molecule type" value="Genomic_DNA"/>
</dbReference>
<dbReference type="RefSeq" id="WP_345013249.1">
    <property type="nucleotide sequence ID" value="NZ_BAAAZY010000010.1"/>
</dbReference>
<organism evidence="1 2">
    <name type="scientific">Streptomyces shaanxiensis</name>
    <dbReference type="NCBI Taxonomy" id="653357"/>
    <lineage>
        <taxon>Bacteria</taxon>
        <taxon>Bacillati</taxon>
        <taxon>Actinomycetota</taxon>
        <taxon>Actinomycetes</taxon>
        <taxon>Kitasatosporales</taxon>
        <taxon>Streptomycetaceae</taxon>
        <taxon>Streptomyces</taxon>
    </lineage>
</organism>
<evidence type="ECO:0000313" key="1">
    <source>
        <dbReference type="EMBL" id="GAA4057907.1"/>
    </source>
</evidence>
<gene>
    <name evidence="1" type="ORF">GCM10022233_33030</name>
</gene>
<accession>A0ABP7V275</accession>
<comment type="caution">
    <text evidence="1">The sequence shown here is derived from an EMBL/GenBank/DDBJ whole genome shotgun (WGS) entry which is preliminary data.</text>
</comment>
<protein>
    <submittedName>
        <fullName evidence="1">HEXXH motif domain-containing protein</fullName>
    </submittedName>
</protein>